<name>A0A395JHS9_9GAMM</name>
<keyword evidence="2" id="KW-0808">Transferase</keyword>
<dbReference type="InParanoid" id="A0A395JHS9"/>
<dbReference type="InterPro" id="IPR034646">
    <property type="entry name" value="ADCK3_dom"/>
</dbReference>
<comment type="similarity">
    <text evidence="1">Belongs to the protein kinase superfamily. ADCK protein kinase family.</text>
</comment>
<dbReference type="AlphaFoldDB" id="A0A395JHS9"/>
<evidence type="ECO:0000313" key="7">
    <source>
        <dbReference type="Proteomes" id="UP000253083"/>
    </source>
</evidence>
<accession>A0A395JHS9</accession>
<dbReference type="InterPro" id="IPR011009">
    <property type="entry name" value="Kinase-like_dom_sf"/>
</dbReference>
<keyword evidence="7" id="KW-1185">Reference proteome</keyword>
<dbReference type="Pfam" id="PF03109">
    <property type="entry name" value="ABC1"/>
    <property type="match status" value="1"/>
</dbReference>
<sequence>MKKIKQGGIRRRLAVGVAGARGGLGLLSARATGLLLPHDQQHAHNEQALTREAHRFVKQLGQLKGAYVKIGQMLALYGEHLLPRPVTDALHTLEAQTTPLDWTAIEPVLDARFDRFDIEQKPLAAASLAQVHRASDRDDTTKSLCLKIQYPGIGGAIDDDFRNVMQMLKLTRWIESGRQLESLTNELKTHLMREVDYHYELDTAQTVASLLHDDQRFVVPNYYPQWSSKNILTMDYLDGVDVCDPSVQALSQARRNRLARMMLELFFKEAFDWRLMQTDPNFGNYRIVIDPDGENDQLALLDFGAVQHLSETFSNALRKTILAAHEFDDDTTIDGLIELNCLRQSDSVKVKQSFAQFCSYILEPFAVNSEAWPKYATGANDAYLWQHSKLLRRAGKLGSEGMLIKGFVIPPSEFMLMVRKLTGVFTFVAALDAKMNSSDLLAHYA</sequence>
<evidence type="ECO:0000256" key="3">
    <source>
        <dbReference type="ARBA" id="ARBA00022741"/>
    </source>
</evidence>
<evidence type="ECO:0000313" key="6">
    <source>
        <dbReference type="EMBL" id="RBP49139.1"/>
    </source>
</evidence>
<dbReference type="GO" id="GO:0016740">
    <property type="term" value="F:transferase activity"/>
    <property type="evidence" value="ECO:0007669"/>
    <property type="project" value="UniProtKB-KW"/>
</dbReference>
<evidence type="ECO:0000259" key="5">
    <source>
        <dbReference type="Pfam" id="PF03109"/>
    </source>
</evidence>
<dbReference type="InterPro" id="IPR004147">
    <property type="entry name" value="ABC1_dom"/>
</dbReference>
<dbReference type="RefSeq" id="WP_113955006.1">
    <property type="nucleotide sequence ID" value="NZ_QNRT01000004.1"/>
</dbReference>
<dbReference type="CDD" id="cd13970">
    <property type="entry name" value="ABC1_ADCK3"/>
    <property type="match status" value="1"/>
</dbReference>
<dbReference type="EMBL" id="QNRT01000004">
    <property type="protein sequence ID" value="RBP49139.1"/>
    <property type="molecule type" value="Genomic_DNA"/>
</dbReference>
<reference evidence="6 7" key="1">
    <citation type="submission" date="2018-06" db="EMBL/GenBank/DDBJ databases">
        <title>Genomic Encyclopedia of Type Strains, Phase IV (KMG-IV): sequencing the most valuable type-strain genomes for metagenomic binning, comparative biology and taxonomic classification.</title>
        <authorList>
            <person name="Goeker M."/>
        </authorList>
    </citation>
    <scope>NUCLEOTIDE SEQUENCE [LARGE SCALE GENOMIC DNA]</scope>
    <source>
        <strain evidence="6 7">DSM 24032</strain>
    </source>
</reference>
<evidence type="ECO:0000256" key="1">
    <source>
        <dbReference type="ARBA" id="ARBA00009670"/>
    </source>
</evidence>
<dbReference type="InterPro" id="IPR051409">
    <property type="entry name" value="Atypical_kinase_ADCK"/>
</dbReference>
<dbReference type="PANTHER" id="PTHR43851">
    <property type="match status" value="1"/>
</dbReference>
<evidence type="ECO:0000256" key="2">
    <source>
        <dbReference type="ARBA" id="ARBA00022679"/>
    </source>
</evidence>
<organism evidence="6 7">
    <name type="scientific">Arenicella xantha</name>
    <dbReference type="NCBI Taxonomy" id="644221"/>
    <lineage>
        <taxon>Bacteria</taxon>
        <taxon>Pseudomonadati</taxon>
        <taxon>Pseudomonadota</taxon>
        <taxon>Gammaproteobacteria</taxon>
        <taxon>Arenicellales</taxon>
        <taxon>Arenicellaceae</taxon>
        <taxon>Arenicella</taxon>
    </lineage>
</organism>
<dbReference type="Proteomes" id="UP000253083">
    <property type="component" value="Unassembled WGS sequence"/>
</dbReference>
<feature type="domain" description="ABC1 atypical kinase-like" evidence="5">
    <location>
        <begin position="112"/>
        <end position="330"/>
    </location>
</feature>
<dbReference type="GO" id="GO:0005524">
    <property type="term" value="F:ATP binding"/>
    <property type="evidence" value="ECO:0007669"/>
    <property type="project" value="UniProtKB-KW"/>
</dbReference>
<gene>
    <name evidence="6" type="ORF">DFR28_10465</name>
</gene>
<dbReference type="OrthoDB" id="9795390at2"/>
<dbReference type="SUPFAM" id="SSF56112">
    <property type="entry name" value="Protein kinase-like (PK-like)"/>
    <property type="match status" value="1"/>
</dbReference>
<protein>
    <submittedName>
        <fullName evidence="6">ABC1 family protein</fullName>
    </submittedName>
</protein>
<dbReference type="GO" id="GO:0006744">
    <property type="term" value="P:ubiquinone biosynthetic process"/>
    <property type="evidence" value="ECO:0007669"/>
    <property type="project" value="TreeGrafter"/>
</dbReference>
<keyword evidence="3" id="KW-0547">Nucleotide-binding</keyword>
<proteinExistence type="inferred from homology"/>
<comment type="caution">
    <text evidence="6">The sequence shown here is derived from an EMBL/GenBank/DDBJ whole genome shotgun (WGS) entry which is preliminary data.</text>
</comment>
<dbReference type="PANTHER" id="PTHR43851:SF3">
    <property type="entry name" value="COENZYME Q8"/>
    <property type="match status" value="1"/>
</dbReference>
<keyword evidence="4" id="KW-0067">ATP-binding</keyword>
<evidence type="ECO:0000256" key="4">
    <source>
        <dbReference type="ARBA" id="ARBA00022840"/>
    </source>
</evidence>